<organism evidence="2 3">
    <name type="scientific">Rhododendron simsii</name>
    <name type="common">Sims's rhododendron</name>
    <dbReference type="NCBI Taxonomy" id="118357"/>
    <lineage>
        <taxon>Eukaryota</taxon>
        <taxon>Viridiplantae</taxon>
        <taxon>Streptophyta</taxon>
        <taxon>Embryophyta</taxon>
        <taxon>Tracheophyta</taxon>
        <taxon>Spermatophyta</taxon>
        <taxon>Magnoliopsida</taxon>
        <taxon>eudicotyledons</taxon>
        <taxon>Gunneridae</taxon>
        <taxon>Pentapetalae</taxon>
        <taxon>asterids</taxon>
        <taxon>Ericales</taxon>
        <taxon>Ericaceae</taxon>
        <taxon>Ericoideae</taxon>
        <taxon>Rhodoreae</taxon>
        <taxon>Rhododendron</taxon>
    </lineage>
</organism>
<dbReference type="OrthoDB" id="10434477at2759"/>
<sequence length="115" mass="13362">MIVTFKELAVAQKVMLKHMEEWSPIKIGSQASPSKGEVKERVSISKDRSRLGKEPMGAAEMPKSWYDLVRRPYVDEETPVMDQGQRVNVKHKDYLGKGHMIILYLNPFFRDQKRN</sequence>
<evidence type="ECO:0000256" key="1">
    <source>
        <dbReference type="SAM" id="MobiDB-lite"/>
    </source>
</evidence>
<dbReference type="AlphaFoldDB" id="A0A834LI74"/>
<name>A0A834LI74_RHOSS</name>
<evidence type="ECO:0000313" key="2">
    <source>
        <dbReference type="EMBL" id="KAF7137226.1"/>
    </source>
</evidence>
<reference evidence="2" key="1">
    <citation type="submission" date="2019-11" db="EMBL/GenBank/DDBJ databases">
        <authorList>
            <person name="Liu Y."/>
            <person name="Hou J."/>
            <person name="Li T.-Q."/>
            <person name="Guan C.-H."/>
            <person name="Wu X."/>
            <person name="Wu H.-Z."/>
            <person name="Ling F."/>
            <person name="Zhang R."/>
            <person name="Shi X.-G."/>
            <person name="Ren J.-P."/>
            <person name="Chen E.-F."/>
            <person name="Sun J.-M."/>
        </authorList>
    </citation>
    <scope>NUCLEOTIDE SEQUENCE</scope>
    <source>
        <strain evidence="2">Adult_tree_wgs_1</strain>
        <tissue evidence="2">Leaves</tissue>
    </source>
</reference>
<gene>
    <name evidence="2" type="ORF">RHSIM_Rhsim07G0159700</name>
</gene>
<evidence type="ECO:0000313" key="3">
    <source>
        <dbReference type="Proteomes" id="UP000626092"/>
    </source>
</evidence>
<feature type="region of interest" description="Disordered" evidence="1">
    <location>
        <begin position="27"/>
        <end position="56"/>
    </location>
</feature>
<keyword evidence="3" id="KW-1185">Reference proteome</keyword>
<comment type="caution">
    <text evidence="2">The sequence shown here is derived from an EMBL/GenBank/DDBJ whole genome shotgun (WGS) entry which is preliminary data.</text>
</comment>
<dbReference type="EMBL" id="WJXA01000007">
    <property type="protein sequence ID" value="KAF7137226.1"/>
    <property type="molecule type" value="Genomic_DNA"/>
</dbReference>
<proteinExistence type="predicted"/>
<protein>
    <submittedName>
        <fullName evidence="2">Uncharacterized protein</fullName>
    </submittedName>
</protein>
<accession>A0A834LI74</accession>
<dbReference type="Proteomes" id="UP000626092">
    <property type="component" value="Unassembled WGS sequence"/>
</dbReference>
<feature type="compositionally biased region" description="Basic and acidic residues" evidence="1">
    <location>
        <begin position="36"/>
        <end position="53"/>
    </location>
</feature>